<evidence type="ECO:0000313" key="4">
    <source>
        <dbReference type="EMBL" id="VVE82836.1"/>
    </source>
</evidence>
<feature type="compositionally biased region" description="Polar residues" evidence="2">
    <location>
        <begin position="558"/>
        <end position="568"/>
    </location>
</feature>
<organism evidence="4 5">
    <name type="scientific">Pandoraea sputorum</name>
    <dbReference type="NCBI Taxonomy" id="93222"/>
    <lineage>
        <taxon>Bacteria</taxon>
        <taxon>Pseudomonadati</taxon>
        <taxon>Pseudomonadota</taxon>
        <taxon>Betaproteobacteria</taxon>
        <taxon>Burkholderiales</taxon>
        <taxon>Burkholderiaceae</taxon>
        <taxon>Pandoraea</taxon>
    </lineage>
</organism>
<dbReference type="RefSeq" id="WP_150810472.1">
    <property type="nucleotide sequence ID" value="NZ_CABPSR010000011.1"/>
</dbReference>
<dbReference type="AlphaFoldDB" id="A0A5E5BBV0"/>
<keyword evidence="1" id="KW-0175">Coiled coil</keyword>
<evidence type="ECO:0000259" key="3">
    <source>
        <dbReference type="Pfam" id="PF18013"/>
    </source>
</evidence>
<feature type="compositionally biased region" description="Low complexity" evidence="2">
    <location>
        <begin position="544"/>
        <end position="557"/>
    </location>
</feature>
<reference evidence="4 5" key="1">
    <citation type="submission" date="2019-08" db="EMBL/GenBank/DDBJ databases">
        <authorList>
            <person name="Peeters C."/>
        </authorList>
    </citation>
    <scope>NUCLEOTIDE SEQUENCE [LARGE SCALE GENOMIC DNA]</scope>
    <source>
        <strain evidence="4 5">LMG 31121</strain>
    </source>
</reference>
<dbReference type="InterPro" id="IPR041219">
    <property type="entry name" value="Phage_lysozyme2"/>
</dbReference>
<proteinExistence type="predicted"/>
<dbReference type="Gene3D" id="1.10.530.10">
    <property type="match status" value="1"/>
</dbReference>
<protein>
    <recommendedName>
        <fullName evidence="3">Phage tail lysozyme domain-containing protein</fullName>
    </recommendedName>
</protein>
<dbReference type="Proteomes" id="UP000335538">
    <property type="component" value="Unassembled WGS sequence"/>
</dbReference>
<accession>A0A5E5BBV0</accession>
<feature type="coiled-coil region" evidence="1">
    <location>
        <begin position="39"/>
        <end position="73"/>
    </location>
</feature>
<feature type="region of interest" description="Disordered" evidence="2">
    <location>
        <begin position="543"/>
        <end position="568"/>
    </location>
</feature>
<sequence>MATTIVDALVVTLGLDLTGFKKGKQDAAKITSEMSKEQIKALKAAEVAAQKAAKEQEEANKRAKESFTRLRNEVLALAAIFTGGMGIKNFIEETIGGAVNLGYMSKNLQMSTSELAAWQNAARRAGSSAEGITSALSASQQEVAKFKIGQVTEGVQQFFRWGGNVSDLKDGNTYLLARARIIQNMYRTDPGRARLVAQQMGVSESEFNFIRQGPPAILALVDAQKKNSAVTDSMAQKAQELRNKWLDMTDRFKYTGTVVLLELMPVFERLADKLMKTAEYAADHKEDIVEWAKAAISAIQDLVRWADKAAESVGGWKNVLIGFAALKVLSLAANILKLAGAFRALAGGLSAAGAASAGAGSLLGLLGRLAPAAGIAALALHSEGLNEGEDEYLKDRKGISGGDPSDRAQYMMNALQKAGYSRAQAAGIVGSTMQESQLDPNAKNKTSGAYGIGQWLGSRKKDFEKLFSQKIEDSSFEQQVDFMIWELKNTEKRAGDAIKATQTPGGAALIHSQKYERPGESEANNDARVRYAKQVFEGNARADAGAVSSSTSQAASAPISNTTTTSQKTEVNVNGPIAIHTQATDAAGIAGAFGGEVRKYAFTMPQANTGVTP</sequence>
<feature type="domain" description="Phage tail lysozyme" evidence="3">
    <location>
        <begin position="407"/>
        <end position="537"/>
    </location>
</feature>
<name>A0A5E5BBV0_9BURK</name>
<dbReference type="Pfam" id="PF18013">
    <property type="entry name" value="Phage_lysozyme2"/>
    <property type="match status" value="1"/>
</dbReference>
<dbReference type="EMBL" id="CABPSR010000011">
    <property type="protein sequence ID" value="VVE82836.1"/>
    <property type="molecule type" value="Genomic_DNA"/>
</dbReference>
<evidence type="ECO:0000256" key="1">
    <source>
        <dbReference type="SAM" id="Coils"/>
    </source>
</evidence>
<gene>
    <name evidence="4" type="ORF">PSP31121_03992</name>
</gene>
<evidence type="ECO:0000313" key="5">
    <source>
        <dbReference type="Proteomes" id="UP000335538"/>
    </source>
</evidence>
<evidence type="ECO:0000256" key="2">
    <source>
        <dbReference type="SAM" id="MobiDB-lite"/>
    </source>
</evidence>